<feature type="compositionally biased region" description="Pro residues" evidence="1">
    <location>
        <begin position="290"/>
        <end position="304"/>
    </location>
</feature>
<feature type="compositionally biased region" description="Low complexity" evidence="1">
    <location>
        <begin position="305"/>
        <end position="330"/>
    </location>
</feature>
<sequence length="408" mass="42072">MRGRLRKGGARTRTQWALNKCAFSPFPRLPAPSPSQPQPRPRPPTGSPAPGPALPGWGRRPPWPGIRGPLTCGSSGEPRAPFFGHQLGPAQPACPARLRLLAGSGPGPGLPGRPHGPKSEAPGPRQLKGQSGAEAEGFCAPSGSAGGRGAPALRGSRAGAPTHTTERLRARPQPWTAGWAGSVPRRCTGSGRGSGVRATAPGSVPAQSPRLGGRGGAGQGRAPAGTLAARRGSLPSSDSARSAQRGGLRRGGGLRSSGPRLHFLLFPRSPAARSAPRGRRRRRRRRCHPRCPPPPELQPLPEPSPAEAAPPSARAPAPRGRGRGAESAEAPPRPGRGRARPEPRLPPRAPGRRGQWEGEERAALGGPGALPGRTMGGADHSSAFPAGRRVVSFRKTKSKAAGPSEKPA</sequence>
<feature type="compositionally biased region" description="Pro residues" evidence="1">
    <location>
        <begin position="27"/>
        <end position="53"/>
    </location>
</feature>
<gene>
    <name evidence="3" type="primary">LOC140594373</name>
</gene>
<name>A0ABM4XTT4_VULVU</name>
<feature type="compositionally biased region" description="Low complexity" evidence="1">
    <location>
        <begin position="256"/>
        <end position="275"/>
    </location>
</feature>
<evidence type="ECO:0000313" key="2">
    <source>
        <dbReference type="Proteomes" id="UP001652641"/>
    </source>
</evidence>
<organism evidence="2 3">
    <name type="scientific">Vulpes vulpes</name>
    <name type="common">Red fox</name>
    <dbReference type="NCBI Taxonomy" id="9627"/>
    <lineage>
        <taxon>Eukaryota</taxon>
        <taxon>Metazoa</taxon>
        <taxon>Chordata</taxon>
        <taxon>Craniata</taxon>
        <taxon>Vertebrata</taxon>
        <taxon>Euteleostomi</taxon>
        <taxon>Mammalia</taxon>
        <taxon>Eutheria</taxon>
        <taxon>Laurasiatheria</taxon>
        <taxon>Carnivora</taxon>
        <taxon>Caniformia</taxon>
        <taxon>Canidae</taxon>
        <taxon>Vulpes</taxon>
    </lineage>
</organism>
<feature type="region of interest" description="Disordered" evidence="1">
    <location>
        <begin position="1"/>
        <end position="408"/>
    </location>
</feature>
<accession>A0ABM4XTT4</accession>
<evidence type="ECO:0008006" key="4">
    <source>
        <dbReference type="Google" id="ProtNLM"/>
    </source>
</evidence>
<proteinExistence type="predicted"/>
<feature type="compositionally biased region" description="Basic residues" evidence="1">
    <location>
        <begin position="1"/>
        <end position="10"/>
    </location>
</feature>
<feature type="compositionally biased region" description="Low complexity" evidence="1">
    <location>
        <begin position="54"/>
        <end position="69"/>
    </location>
</feature>
<feature type="compositionally biased region" description="Low complexity" evidence="1">
    <location>
        <begin position="150"/>
        <end position="161"/>
    </location>
</feature>
<feature type="compositionally biased region" description="Basic residues" evidence="1">
    <location>
        <begin position="276"/>
        <end position="289"/>
    </location>
</feature>
<dbReference type="Proteomes" id="UP001652641">
    <property type="component" value="Chromosome 11"/>
</dbReference>
<dbReference type="RefSeq" id="XP_072581431.1">
    <property type="nucleotide sequence ID" value="XM_072725330.1"/>
</dbReference>
<evidence type="ECO:0000313" key="3">
    <source>
        <dbReference type="RefSeq" id="XP_072581431.1"/>
    </source>
</evidence>
<reference evidence="3" key="1">
    <citation type="submission" date="2025-08" db="UniProtKB">
        <authorList>
            <consortium name="RefSeq"/>
        </authorList>
    </citation>
    <scope>IDENTIFICATION</scope>
    <source>
        <tissue evidence="3">Cell line</tissue>
    </source>
</reference>
<keyword evidence="2" id="KW-1185">Reference proteome</keyword>
<evidence type="ECO:0000256" key="1">
    <source>
        <dbReference type="SAM" id="MobiDB-lite"/>
    </source>
</evidence>
<protein>
    <recommendedName>
        <fullName evidence="4">Collagen alpha-1(I) chain-like</fullName>
    </recommendedName>
</protein>
<dbReference type="GeneID" id="140594373"/>